<keyword evidence="1" id="KW-0645">Protease</keyword>
<feature type="domain" description="Peptidase S8/S53" evidence="5">
    <location>
        <begin position="533"/>
        <end position="748"/>
    </location>
</feature>
<keyword evidence="3" id="KW-0720">Serine protease</keyword>
<comment type="caution">
    <text evidence="6">The sequence shown here is derived from an EMBL/GenBank/DDBJ whole genome shotgun (WGS) entry which is preliminary data.</text>
</comment>
<dbReference type="AlphaFoldDB" id="A0A120AGP8"/>
<protein>
    <recommendedName>
        <fullName evidence="5">Peptidase S8/S53 domain-containing protein</fullName>
    </recommendedName>
</protein>
<keyword evidence="2" id="KW-0378">Hydrolase</keyword>
<dbReference type="GO" id="GO:0006508">
    <property type="term" value="P:proteolysis"/>
    <property type="evidence" value="ECO:0007669"/>
    <property type="project" value="UniProtKB-KW"/>
</dbReference>
<evidence type="ECO:0000256" key="1">
    <source>
        <dbReference type="ARBA" id="ARBA00022670"/>
    </source>
</evidence>
<evidence type="ECO:0000256" key="2">
    <source>
        <dbReference type="ARBA" id="ARBA00022801"/>
    </source>
</evidence>
<accession>A0A120AGP8</accession>
<gene>
    <name evidence="6" type="ORF">AZ78_2491</name>
</gene>
<organism evidence="6 7">
    <name type="scientific">Lysobacter capsici AZ78</name>
    <dbReference type="NCBI Taxonomy" id="1444315"/>
    <lineage>
        <taxon>Bacteria</taxon>
        <taxon>Pseudomonadati</taxon>
        <taxon>Pseudomonadota</taxon>
        <taxon>Gammaproteobacteria</taxon>
        <taxon>Lysobacterales</taxon>
        <taxon>Lysobacteraceae</taxon>
        <taxon>Lysobacter</taxon>
    </lineage>
</organism>
<evidence type="ECO:0000313" key="7">
    <source>
        <dbReference type="Proteomes" id="UP000023435"/>
    </source>
</evidence>
<dbReference type="InterPro" id="IPR023828">
    <property type="entry name" value="Peptidase_S8_Ser-AS"/>
</dbReference>
<dbReference type="EMBL" id="JAJA02000001">
    <property type="protein sequence ID" value="KWS04941.1"/>
    <property type="molecule type" value="Genomic_DNA"/>
</dbReference>
<dbReference type="PROSITE" id="PS00138">
    <property type="entry name" value="SUBTILASE_SER"/>
    <property type="match status" value="1"/>
</dbReference>
<evidence type="ECO:0000259" key="5">
    <source>
        <dbReference type="Pfam" id="PF00082"/>
    </source>
</evidence>
<keyword evidence="4" id="KW-0732">Signal</keyword>
<evidence type="ECO:0000256" key="4">
    <source>
        <dbReference type="SAM" id="SignalP"/>
    </source>
</evidence>
<evidence type="ECO:0000313" key="6">
    <source>
        <dbReference type="EMBL" id="KWS04941.1"/>
    </source>
</evidence>
<evidence type="ECO:0000256" key="3">
    <source>
        <dbReference type="ARBA" id="ARBA00022825"/>
    </source>
</evidence>
<dbReference type="RefSeq" id="WP_036108284.1">
    <property type="nucleotide sequence ID" value="NZ_JAJA02000001.1"/>
</dbReference>
<dbReference type="OrthoDB" id="6012617at2"/>
<feature type="signal peptide" evidence="4">
    <location>
        <begin position="1"/>
        <end position="29"/>
    </location>
</feature>
<dbReference type="SUPFAM" id="SSF52743">
    <property type="entry name" value="Subtilisin-like"/>
    <property type="match status" value="1"/>
</dbReference>
<name>A0A120AGP8_9GAMM</name>
<feature type="chain" id="PRO_5007163667" description="Peptidase S8/S53 domain-containing protein" evidence="4">
    <location>
        <begin position="30"/>
        <end position="801"/>
    </location>
</feature>
<dbReference type="Gene3D" id="3.40.50.200">
    <property type="entry name" value="Peptidase S8/S53 domain"/>
    <property type="match status" value="2"/>
</dbReference>
<proteinExistence type="predicted"/>
<sequence length="801" mass="83017">MNKMSSKKFAVLGLAAACATVLLWSRNEAQTAGAVASGALANTAGASTASGSLPAASWQPVAMNAPTPRNDAQSKLGAGQLLQAVQALSQLPNAAGASASTGASSLARGPAYAGTSVAAQIAVLDRVGIPLRYRDGEKLKVNVNLALTHEQIQNPSLLDRATSTLRETLLAAGLEAEQVNGSPSLEAKVPLARLEWVAGLQPVAQVSLLAMPNTAAFTDGAAASNLDQLRSLGNYAQLPAAQRRDLKGEGLTVAVFDQFADNTGQIKALQDADEWPKNTAAVADKLTLFKPAAGAFGYTKVKHGNAVVEIVYDIVPEAKFRVYDAGQTADWIKGIQDAANLNALNEPQGEPRAQVLTASQGMALYAPGDGTGTGSNLKGLYDAIDAAARNGVLILNAAGNEAQVHWDGDSTPGAVANTFQDFVVGNVDANGAAIADNINLLRLEGQGFGDCIPVGGRTAADAELIAIDVWLGWNDWTSANNTTNADYRLELVRWADAVTRNGRVVTPAGWVAVTQSDDAQTGLAGQQPLERIALQPAANTRTATCNNVFNTARFSGGGKFGVRVVRKTANASNFLRLMSGGLHNFQYGVQDRSLVHPADSANVITVAALDAATSNLEAYSSRGPVLAAGGARPNGQAAGNAKPDIANFANVDTVSYGDNTFNGTSSATPHVAALALLGLQHQRQLTNATVPAALPADATAQQKADRAALLKQRNVSLSNSVYDSLVYVASTGGNDLGTAGFDSSYGNGRLKFHAQSEACFLSATYDPSYRSLLPAQATPLPAGQKTYDQLRADNSASCAAN</sequence>
<dbReference type="InterPro" id="IPR036852">
    <property type="entry name" value="Peptidase_S8/S53_dom_sf"/>
</dbReference>
<dbReference type="GO" id="GO:0004252">
    <property type="term" value="F:serine-type endopeptidase activity"/>
    <property type="evidence" value="ECO:0007669"/>
    <property type="project" value="InterPro"/>
</dbReference>
<keyword evidence="7" id="KW-1185">Reference proteome</keyword>
<dbReference type="Proteomes" id="UP000023435">
    <property type="component" value="Unassembled WGS sequence"/>
</dbReference>
<reference evidence="6 7" key="1">
    <citation type="journal article" date="2014" name="Genome Announc.">
        <title>Draft Genome Sequence of Lysobacter capsici AZ78, a Bacterium Antagonistic to Plant-Pathogenic Oomycetes.</title>
        <authorList>
            <person name="Puopolo G."/>
            <person name="Sonego P."/>
            <person name="Engelen K."/>
            <person name="Pertot I."/>
        </authorList>
    </citation>
    <scope>NUCLEOTIDE SEQUENCE [LARGE SCALE GENOMIC DNA]</scope>
    <source>
        <strain evidence="6 7">AZ78</strain>
    </source>
</reference>
<dbReference type="InterPro" id="IPR000209">
    <property type="entry name" value="Peptidase_S8/S53_dom"/>
</dbReference>
<dbReference type="Pfam" id="PF00082">
    <property type="entry name" value="Peptidase_S8"/>
    <property type="match status" value="1"/>
</dbReference>